<dbReference type="EMBL" id="JAPFFM010000018">
    <property type="protein sequence ID" value="KAJ6691454.1"/>
    <property type="molecule type" value="Genomic_DNA"/>
</dbReference>
<name>A0A9Q0PP70_9ROSI</name>
<evidence type="ECO:0000313" key="1">
    <source>
        <dbReference type="EMBL" id="KAJ6691454.1"/>
    </source>
</evidence>
<proteinExistence type="predicted"/>
<protein>
    <submittedName>
        <fullName evidence="1">Uncharacterized protein</fullName>
    </submittedName>
</protein>
<dbReference type="AlphaFoldDB" id="A0A9Q0PP70"/>
<reference evidence="1" key="1">
    <citation type="submission" date="2022-11" db="EMBL/GenBank/DDBJ databases">
        <authorList>
            <person name="Hyden B.L."/>
            <person name="Feng K."/>
            <person name="Yates T."/>
            <person name="Jawdy S."/>
            <person name="Smart L.B."/>
            <person name="Muchero W."/>
        </authorList>
    </citation>
    <scope>NUCLEOTIDE SEQUENCE</scope>
    <source>
        <tissue evidence="1">Shoot tip</tissue>
    </source>
</reference>
<keyword evidence="2" id="KW-1185">Reference proteome</keyword>
<dbReference type="Proteomes" id="UP001151752">
    <property type="component" value="Chromosome 17"/>
</dbReference>
<gene>
    <name evidence="1" type="ORF">OIU74_016039</name>
</gene>
<comment type="caution">
    <text evidence="1">The sequence shown here is derived from an EMBL/GenBank/DDBJ whole genome shotgun (WGS) entry which is preliminary data.</text>
</comment>
<accession>A0A9Q0PP70</accession>
<evidence type="ECO:0000313" key="2">
    <source>
        <dbReference type="Proteomes" id="UP001151752"/>
    </source>
</evidence>
<organism evidence="1 2">
    <name type="scientific">Salix koriyanagi</name>
    <dbReference type="NCBI Taxonomy" id="2511006"/>
    <lineage>
        <taxon>Eukaryota</taxon>
        <taxon>Viridiplantae</taxon>
        <taxon>Streptophyta</taxon>
        <taxon>Embryophyta</taxon>
        <taxon>Tracheophyta</taxon>
        <taxon>Spermatophyta</taxon>
        <taxon>Magnoliopsida</taxon>
        <taxon>eudicotyledons</taxon>
        <taxon>Gunneridae</taxon>
        <taxon>Pentapetalae</taxon>
        <taxon>rosids</taxon>
        <taxon>fabids</taxon>
        <taxon>Malpighiales</taxon>
        <taxon>Salicaceae</taxon>
        <taxon>Saliceae</taxon>
        <taxon>Salix</taxon>
    </lineage>
</organism>
<sequence>MGESCFNIQVVDSLIIDKVKWPTNPLEACLVNNALEEDADIAKYTCWMDSFEPNRRKYFEDLGQAPPKPKSTSEQAPILGLQPLPEHLHYAYLREASTYSVIIS</sequence>
<reference evidence="1" key="2">
    <citation type="journal article" date="2023" name="Int. J. Mol. Sci.">
        <title>De Novo Assembly and Annotation of 11 Diverse Shrub Willow (Salix) Genomes Reveals Novel Gene Organization in Sex-Linked Regions.</title>
        <authorList>
            <person name="Hyden B."/>
            <person name="Feng K."/>
            <person name="Yates T.B."/>
            <person name="Jawdy S."/>
            <person name="Cereghino C."/>
            <person name="Smart L.B."/>
            <person name="Muchero W."/>
        </authorList>
    </citation>
    <scope>NUCLEOTIDE SEQUENCE</scope>
    <source>
        <tissue evidence="1">Shoot tip</tissue>
    </source>
</reference>